<feature type="region of interest" description="Disordered" evidence="1">
    <location>
        <begin position="95"/>
        <end position="171"/>
    </location>
</feature>
<proteinExistence type="predicted"/>
<gene>
    <name evidence="2" type="ORF">NDU88_002633</name>
</gene>
<evidence type="ECO:0000313" key="3">
    <source>
        <dbReference type="Proteomes" id="UP001066276"/>
    </source>
</evidence>
<evidence type="ECO:0000256" key="1">
    <source>
        <dbReference type="SAM" id="MobiDB-lite"/>
    </source>
</evidence>
<dbReference type="Proteomes" id="UP001066276">
    <property type="component" value="Chromosome 12"/>
</dbReference>
<reference evidence="2" key="1">
    <citation type="journal article" date="2022" name="bioRxiv">
        <title>Sequencing and chromosome-scale assembly of the giantPleurodeles waltlgenome.</title>
        <authorList>
            <person name="Brown T."/>
            <person name="Elewa A."/>
            <person name="Iarovenko S."/>
            <person name="Subramanian E."/>
            <person name="Araus A.J."/>
            <person name="Petzold A."/>
            <person name="Susuki M."/>
            <person name="Suzuki K.-i.T."/>
            <person name="Hayashi T."/>
            <person name="Toyoda A."/>
            <person name="Oliveira C."/>
            <person name="Osipova E."/>
            <person name="Leigh N.D."/>
            <person name="Simon A."/>
            <person name="Yun M.H."/>
        </authorList>
    </citation>
    <scope>NUCLEOTIDE SEQUENCE</scope>
    <source>
        <strain evidence="2">20211129_DDA</strain>
        <tissue evidence="2">Liver</tissue>
    </source>
</reference>
<sequence>MPKGSDLTPAPPLLAGDYREADLDLSNRLITSFYHKVGQKVDKAFSLQQTTEQITEQTNRQIEPELQFEKQDTALAQGPEPEPALIALRMEDVGGESYGRPSERGSEIRTAESVKIDLDGSSMVVQGDRHAHRKPCHTLKEQQSASESPRKVSETRGQQGREGQESLLELL</sequence>
<accession>A0AAV7KSQ7</accession>
<comment type="caution">
    <text evidence="2">The sequence shown here is derived from an EMBL/GenBank/DDBJ whole genome shotgun (WGS) entry which is preliminary data.</text>
</comment>
<name>A0AAV7KSQ7_PLEWA</name>
<dbReference type="AlphaFoldDB" id="A0AAV7KSQ7"/>
<keyword evidence="3" id="KW-1185">Reference proteome</keyword>
<evidence type="ECO:0000313" key="2">
    <source>
        <dbReference type="EMBL" id="KAJ1082466.1"/>
    </source>
</evidence>
<feature type="compositionally biased region" description="Basic and acidic residues" evidence="1">
    <location>
        <begin position="101"/>
        <end position="118"/>
    </location>
</feature>
<organism evidence="2 3">
    <name type="scientific">Pleurodeles waltl</name>
    <name type="common">Iberian ribbed newt</name>
    <dbReference type="NCBI Taxonomy" id="8319"/>
    <lineage>
        <taxon>Eukaryota</taxon>
        <taxon>Metazoa</taxon>
        <taxon>Chordata</taxon>
        <taxon>Craniata</taxon>
        <taxon>Vertebrata</taxon>
        <taxon>Euteleostomi</taxon>
        <taxon>Amphibia</taxon>
        <taxon>Batrachia</taxon>
        <taxon>Caudata</taxon>
        <taxon>Salamandroidea</taxon>
        <taxon>Salamandridae</taxon>
        <taxon>Pleurodelinae</taxon>
        <taxon>Pleurodeles</taxon>
    </lineage>
</organism>
<protein>
    <submittedName>
        <fullName evidence="2">Uncharacterized protein</fullName>
    </submittedName>
</protein>
<dbReference type="EMBL" id="JANPWB010000016">
    <property type="protein sequence ID" value="KAJ1082466.1"/>
    <property type="molecule type" value="Genomic_DNA"/>
</dbReference>